<reference evidence="4 5" key="1">
    <citation type="submission" date="2020-08" db="EMBL/GenBank/DDBJ databases">
        <title>Sequencing the genomes of 1000 actinobacteria strains.</title>
        <authorList>
            <person name="Klenk H.-P."/>
        </authorList>
    </citation>
    <scope>NUCLEOTIDE SEQUENCE [LARGE SCALE GENOMIC DNA]</scope>
    <source>
        <strain evidence="4 5">DSM 105784</strain>
    </source>
</reference>
<feature type="domain" description="Putative amidase" evidence="3">
    <location>
        <begin position="143"/>
        <end position="281"/>
    </location>
</feature>
<proteinExistence type="predicted"/>
<dbReference type="InterPro" id="IPR024301">
    <property type="entry name" value="Amidase_6"/>
</dbReference>
<dbReference type="CDD" id="cd00102">
    <property type="entry name" value="IPT"/>
    <property type="match status" value="1"/>
</dbReference>
<dbReference type="GO" id="GO:0005975">
    <property type="term" value="P:carbohydrate metabolic process"/>
    <property type="evidence" value="ECO:0007669"/>
    <property type="project" value="UniProtKB-ARBA"/>
</dbReference>
<dbReference type="Gene3D" id="2.60.40.10">
    <property type="entry name" value="Immunoglobulins"/>
    <property type="match status" value="1"/>
</dbReference>
<evidence type="ECO:0000313" key="4">
    <source>
        <dbReference type="EMBL" id="MBB5844731.1"/>
    </source>
</evidence>
<evidence type="ECO:0008006" key="6">
    <source>
        <dbReference type="Google" id="ProtNLM"/>
    </source>
</evidence>
<accession>A0A841ASG3</accession>
<name>A0A841ASG3_9MICO</name>
<sequence>MRPILRHPRPLRSRTGAVALLAAAAVLFSGCATGAEPADSPPAAVEQTASVQGIEPTSGSLVSGGIVTITGENLSDVTRVTFAGVGATDVTVVSDTQVTAAVPVAAEYVPTIEDVHVYADTVEVASAAPLTYERAVLTPVDAQLQYAFQHWSTDTYNLATYGEFNSVGGDCMNFVSQTLIARGIAQTSGWNFTSPTKYSGSWIYTPSFENYLLASPELGFTRLTVDQRDQVEVGDIVVFDWNDNDSADHIQIVSDIRVVDGVQQILMVGHNLDSNWRDFDTTITVDHPGALAWFWKVP</sequence>
<dbReference type="PANTHER" id="PTHR40032:SF1">
    <property type="entry name" value="EXPORTED PROTEIN"/>
    <property type="match status" value="1"/>
</dbReference>
<evidence type="ECO:0000259" key="3">
    <source>
        <dbReference type="Pfam" id="PF12671"/>
    </source>
</evidence>
<feature type="signal peptide" evidence="1">
    <location>
        <begin position="1"/>
        <end position="34"/>
    </location>
</feature>
<dbReference type="Pfam" id="PF01833">
    <property type="entry name" value="TIG"/>
    <property type="match status" value="1"/>
</dbReference>
<dbReference type="AlphaFoldDB" id="A0A841ASG3"/>
<comment type="caution">
    <text evidence="4">The sequence shown here is derived from an EMBL/GenBank/DDBJ whole genome shotgun (WGS) entry which is preliminary data.</text>
</comment>
<evidence type="ECO:0000259" key="2">
    <source>
        <dbReference type="Pfam" id="PF01833"/>
    </source>
</evidence>
<dbReference type="SUPFAM" id="SSF81296">
    <property type="entry name" value="E set domains"/>
    <property type="match status" value="1"/>
</dbReference>
<gene>
    <name evidence="4" type="ORF">HD599_003054</name>
</gene>
<organism evidence="4 5">
    <name type="scientific">Conyzicola lurida</name>
    <dbReference type="NCBI Taxonomy" id="1172621"/>
    <lineage>
        <taxon>Bacteria</taxon>
        <taxon>Bacillati</taxon>
        <taxon>Actinomycetota</taxon>
        <taxon>Actinomycetes</taxon>
        <taxon>Micrococcales</taxon>
        <taxon>Microbacteriaceae</taxon>
        <taxon>Conyzicola</taxon>
    </lineage>
</organism>
<dbReference type="PROSITE" id="PS51257">
    <property type="entry name" value="PROKAR_LIPOPROTEIN"/>
    <property type="match status" value="1"/>
</dbReference>
<evidence type="ECO:0000256" key="1">
    <source>
        <dbReference type="SAM" id="SignalP"/>
    </source>
</evidence>
<dbReference type="Proteomes" id="UP000536685">
    <property type="component" value="Unassembled WGS sequence"/>
</dbReference>
<evidence type="ECO:0000313" key="5">
    <source>
        <dbReference type="Proteomes" id="UP000536685"/>
    </source>
</evidence>
<dbReference type="InterPro" id="IPR014756">
    <property type="entry name" value="Ig_E-set"/>
</dbReference>
<keyword evidence="1" id="KW-0732">Signal</keyword>
<feature type="domain" description="IPT/TIG" evidence="2">
    <location>
        <begin position="50"/>
        <end position="106"/>
    </location>
</feature>
<protein>
    <recommendedName>
        <fullName evidence="6">IPT/TIG domain-containing protein</fullName>
    </recommendedName>
</protein>
<dbReference type="EMBL" id="JACHMJ010000001">
    <property type="protein sequence ID" value="MBB5844731.1"/>
    <property type="molecule type" value="Genomic_DNA"/>
</dbReference>
<dbReference type="PANTHER" id="PTHR40032">
    <property type="entry name" value="EXPORTED PROTEIN-RELATED"/>
    <property type="match status" value="1"/>
</dbReference>
<dbReference type="InterPro" id="IPR002909">
    <property type="entry name" value="IPT_dom"/>
</dbReference>
<dbReference type="Pfam" id="PF12671">
    <property type="entry name" value="Amidase_6"/>
    <property type="match status" value="1"/>
</dbReference>
<dbReference type="InterPro" id="IPR013783">
    <property type="entry name" value="Ig-like_fold"/>
</dbReference>
<feature type="chain" id="PRO_5032666636" description="IPT/TIG domain-containing protein" evidence="1">
    <location>
        <begin position="35"/>
        <end position="298"/>
    </location>
</feature>
<keyword evidence="5" id="KW-1185">Reference proteome</keyword>